<feature type="domain" description="N-acetyltransferase" evidence="1">
    <location>
        <begin position="70"/>
        <end position="252"/>
    </location>
</feature>
<reference evidence="2 3" key="1">
    <citation type="submission" date="2018-06" db="EMBL/GenBank/DDBJ databases">
        <authorList>
            <consortium name="Pathogen Informatics"/>
            <person name="Doyle S."/>
        </authorList>
    </citation>
    <scope>NUCLEOTIDE SEQUENCE [LARGE SCALE GENOMIC DNA]</scope>
    <source>
        <strain evidence="2 3">NCTC13184</strain>
    </source>
</reference>
<evidence type="ECO:0000313" key="2">
    <source>
        <dbReference type="EMBL" id="SUA48670.1"/>
    </source>
</evidence>
<evidence type="ECO:0000259" key="1">
    <source>
        <dbReference type="PROSITE" id="PS51186"/>
    </source>
</evidence>
<dbReference type="Gene3D" id="3.40.630.30">
    <property type="match status" value="1"/>
</dbReference>
<dbReference type="GO" id="GO:0016747">
    <property type="term" value="F:acyltransferase activity, transferring groups other than amino-acyl groups"/>
    <property type="evidence" value="ECO:0007669"/>
    <property type="project" value="InterPro"/>
</dbReference>
<dbReference type="PROSITE" id="PS51186">
    <property type="entry name" value="GNAT"/>
    <property type="match status" value="1"/>
</dbReference>
<accession>A0A378X4Z1</accession>
<name>A0A378X4Z1_9NOCA</name>
<sequence length="252" mass="28064">MDTTQRLAVAQRWNQSRIRNLLARSFGPLRIARRDRRIARWRAAGWLGQCVGAVTALSSGCMSDEQTVTVTVVSADDVLTHMDAISHLYQAAFSAPPFVWPEGEKERQRAMLQRLAGRPTFGAALAFAGTELIGFVYGDTLTVGTNWWEGFTTPVGPEVMRERLGRTFAVIDLAVREDWRRRGVGRRLMDTLLDGRPEERATLAVQPQSTGSHAFYAAVGGWEVVGRQHVPDMGFTADEFDIYVKDLRAAQP</sequence>
<organism evidence="2 3">
    <name type="scientific">Nocardia africana</name>
    <dbReference type="NCBI Taxonomy" id="134964"/>
    <lineage>
        <taxon>Bacteria</taxon>
        <taxon>Bacillati</taxon>
        <taxon>Actinomycetota</taxon>
        <taxon>Actinomycetes</taxon>
        <taxon>Mycobacteriales</taxon>
        <taxon>Nocardiaceae</taxon>
        <taxon>Nocardia</taxon>
    </lineage>
</organism>
<protein>
    <submittedName>
        <fullName evidence="2">Acetyltransferase (GNAT) family</fullName>
    </submittedName>
</protein>
<dbReference type="Pfam" id="PF00583">
    <property type="entry name" value="Acetyltransf_1"/>
    <property type="match status" value="1"/>
</dbReference>
<gene>
    <name evidence="2" type="ORF">NCTC13184_07225</name>
</gene>
<dbReference type="SUPFAM" id="SSF55729">
    <property type="entry name" value="Acyl-CoA N-acyltransferases (Nat)"/>
    <property type="match status" value="1"/>
</dbReference>
<keyword evidence="2" id="KW-0808">Transferase</keyword>
<dbReference type="EMBL" id="UGRU01000001">
    <property type="protein sequence ID" value="SUA48670.1"/>
    <property type="molecule type" value="Genomic_DNA"/>
</dbReference>
<proteinExistence type="predicted"/>
<dbReference type="InterPro" id="IPR000182">
    <property type="entry name" value="GNAT_dom"/>
</dbReference>
<dbReference type="CDD" id="cd04301">
    <property type="entry name" value="NAT_SF"/>
    <property type="match status" value="1"/>
</dbReference>
<dbReference type="InterPro" id="IPR016181">
    <property type="entry name" value="Acyl_CoA_acyltransferase"/>
</dbReference>
<evidence type="ECO:0000313" key="3">
    <source>
        <dbReference type="Proteomes" id="UP000255082"/>
    </source>
</evidence>
<dbReference type="AlphaFoldDB" id="A0A378X4Z1"/>
<dbReference type="Proteomes" id="UP000255082">
    <property type="component" value="Unassembled WGS sequence"/>
</dbReference>